<reference evidence="1" key="1">
    <citation type="submission" date="2024-06" db="EMBL/GenBank/DDBJ databases">
        <title>Mesorhizobium karijinii sp. nov., a symbiont of the iconic Swainsona formosa from arid Australia.</title>
        <authorList>
            <person name="Hill Y.J."/>
            <person name="Watkin E.L.J."/>
            <person name="O'Hara G.W."/>
            <person name="Terpolilli J."/>
            <person name="Tye M.L."/>
            <person name="Kohlmeier M.G."/>
        </authorList>
    </citation>
    <scope>NUCLEOTIDE SEQUENCE</scope>
    <source>
        <strain evidence="1">WSM2240</strain>
    </source>
</reference>
<proteinExistence type="predicted"/>
<evidence type="ECO:0000313" key="1">
    <source>
        <dbReference type="EMBL" id="XCG49010.1"/>
    </source>
</evidence>
<sequence>MISESARYYGVVLSYLVDNTDGPILICQQEDALPGEYLINESVSVLIKYSTRRKGPWSFNVHRSHLLRVKQISKSVQKSVVVFVCGSDGIVAIALDDLNKIVVDGPAQQAISVRRKLRQMYGLKGPAGGLDRRLSRGSLASLIQA</sequence>
<name>A0AAU8CQ15_9HYPH</name>
<protein>
    <submittedName>
        <fullName evidence="1">Uncharacterized protein</fullName>
    </submittedName>
</protein>
<gene>
    <name evidence="1" type="ORF">ABVK50_28060</name>
</gene>
<accession>A0AAU8CQ15</accession>
<dbReference type="RefSeq" id="WP_353643461.1">
    <property type="nucleotide sequence ID" value="NZ_CP159253.1"/>
</dbReference>
<dbReference type="EMBL" id="CP159253">
    <property type="protein sequence ID" value="XCG49010.1"/>
    <property type="molecule type" value="Genomic_DNA"/>
</dbReference>
<organism evidence="1">
    <name type="scientific">Mesorhizobium sp. WSM2240</name>
    <dbReference type="NCBI Taxonomy" id="3228851"/>
    <lineage>
        <taxon>Bacteria</taxon>
        <taxon>Pseudomonadati</taxon>
        <taxon>Pseudomonadota</taxon>
        <taxon>Alphaproteobacteria</taxon>
        <taxon>Hyphomicrobiales</taxon>
        <taxon>Phyllobacteriaceae</taxon>
        <taxon>Mesorhizobium</taxon>
    </lineage>
</organism>
<dbReference type="AlphaFoldDB" id="A0AAU8CQ15"/>